<feature type="compositionally biased region" description="Gly residues" evidence="1">
    <location>
        <begin position="335"/>
        <end position="348"/>
    </location>
</feature>
<sequence>MKITAAITFLAASIAGVTASSKMTYKVISLVSDNQTLGVIVDEEIYPLTSTDDASTLLHKGKAPIASTSYKYAILDKDNTTSVIDQESFSRDPITNSSKTLNEYYGRSWNSKTLDQVPTIMDPLPIISRIDSDLHIDGEIPTIHITGNQTAIDYIHTNAESDIDISGLTLAYISPSDVKSFENITLAVSGHSTRSYDKLSYKVKLQKDDDLYSYRRIKLRSMSTDASYMREEIAYDIAKSIGMPTSEYSYVRVYFNNQAIGLFGLGEVLKNPWPKNEFNNGKKFNQGALFVANVSGNQGGNSSSSAMGAPTGQNQTESGASGQQKQNQTMAGSPPSGGMGGGGADGGSGVLQGSSSDLSYLGDNTTLYTSQYPVKEDPRTGSANYTRIVELTKFISEQSNVTSDNSAAGLWEQYMDVTSFLRGLALEIVISDSDGYFTMGNNYILYDDLDNERILFSGQDFDLTMGTSINNATLMNSGNYSDFPNFSTRPLTSRLFLVPEFKQEFENLIVNMTKALVNPDILTSRINQLYEMLQEDVAWDKSLPRVAASNSSLSSTSRGMGGSSVDDQTFYAGVYGPTNASTSLTEWLALRSSNILTFFNAST</sequence>
<name>A0A0C9MD35_9FUNG</name>
<organism evidence="3">
    <name type="scientific">Mucor ambiguus</name>
    <dbReference type="NCBI Taxonomy" id="91626"/>
    <lineage>
        <taxon>Eukaryota</taxon>
        <taxon>Fungi</taxon>
        <taxon>Fungi incertae sedis</taxon>
        <taxon>Mucoromycota</taxon>
        <taxon>Mucoromycotina</taxon>
        <taxon>Mucoromycetes</taxon>
        <taxon>Mucorales</taxon>
        <taxon>Mucorineae</taxon>
        <taxon>Mucoraceae</taxon>
        <taxon>Mucor</taxon>
    </lineage>
</organism>
<dbReference type="PANTHER" id="PTHR40050">
    <property type="entry name" value="INNER SPORE COAT PROTEIN H"/>
    <property type="match status" value="1"/>
</dbReference>
<feature type="region of interest" description="Disordered" evidence="1">
    <location>
        <begin position="299"/>
        <end position="348"/>
    </location>
</feature>
<proteinExistence type="predicted"/>
<dbReference type="Proteomes" id="UP000053815">
    <property type="component" value="Unassembled WGS sequence"/>
</dbReference>
<evidence type="ECO:0008006" key="5">
    <source>
        <dbReference type="Google" id="ProtNLM"/>
    </source>
</evidence>
<feature type="compositionally biased region" description="Polar residues" evidence="1">
    <location>
        <begin position="311"/>
        <end position="329"/>
    </location>
</feature>
<evidence type="ECO:0000256" key="2">
    <source>
        <dbReference type="SAM" id="SignalP"/>
    </source>
</evidence>
<feature type="compositionally biased region" description="Low complexity" evidence="1">
    <location>
        <begin position="299"/>
        <end position="309"/>
    </location>
</feature>
<reference evidence="3" key="1">
    <citation type="submission" date="2014-09" db="EMBL/GenBank/DDBJ databases">
        <title>Draft genome sequence of an oleaginous Mucoromycotina fungus Mucor ambiguus NBRC6742.</title>
        <authorList>
            <person name="Takeda I."/>
            <person name="Yamane N."/>
            <person name="Morita T."/>
            <person name="Tamano K."/>
            <person name="Machida M."/>
            <person name="Baker S."/>
            <person name="Koike H."/>
        </authorList>
    </citation>
    <scope>NUCLEOTIDE SEQUENCE</scope>
    <source>
        <strain evidence="3">NBRC 6742</strain>
    </source>
</reference>
<evidence type="ECO:0000256" key="1">
    <source>
        <dbReference type="SAM" id="MobiDB-lite"/>
    </source>
</evidence>
<protein>
    <recommendedName>
        <fullName evidence="5">Coth-domain-containing protein</fullName>
    </recommendedName>
</protein>
<dbReference type="OrthoDB" id="10267127at2759"/>
<keyword evidence="4" id="KW-1185">Reference proteome</keyword>
<dbReference type="STRING" id="91626.A0A0C9MD35"/>
<evidence type="ECO:0000313" key="3">
    <source>
        <dbReference type="EMBL" id="GAN00807.1"/>
    </source>
</evidence>
<accession>A0A0C9MD35</accession>
<dbReference type="InterPro" id="IPR014867">
    <property type="entry name" value="Spore_coat_CotH_CotH2/3/7"/>
</dbReference>
<dbReference type="Pfam" id="PF08757">
    <property type="entry name" value="CotH"/>
    <property type="match status" value="2"/>
</dbReference>
<dbReference type="PANTHER" id="PTHR40050:SF1">
    <property type="entry name" value="INNER SPORE COAT PROTEIN H"/>
    <property type="match status" value="1"/>
</dbReference>
<feature type="chain" id="PRO_5002199447" description="Coth-domain-containing protein" evidence="2">
    <location>
        <begin position="20"/>
        <end position="603"/>
    </location>
</feature>
<dbReference type="AlphaFoldDB" id="A0A0C9MD35"/>
<gene>
    <name evidence="3" type="ORF">MAM1_0002c00231</name>
</gene>
<evidence type="ECO:0000313" key="4">
    <source>
        <dbReference type="Proteomes" id="UP000053815"/>
    </source>
</evidence>
<dbReference type="EMBL" id="DF836291">
    <property type="protein sequence ID" value="GAN00807.1"/>
    <property type="molecule type" value="Genomic_DNA"/>
</dbReference>
<feature type="signal peptide" evidence="2">
    <location>
        <begin position="1"/>
        <end position="19"/>
    </location>
</feature>
<keyword evidence="2" id="KW-0732">Signal</keyword>